<sequence length="99" mass="11187">MSMMTKREFLATSGLKGGTLEIWLRQEWIIPKRTAEGAVTFSDADIARARLIKELKKDFGANDAGVDVILHLLDQLHGMRRSLELLRVTLVEDRAKHGE</sequence>
<protein>
    <recommendedName>
        <fullName evidence="3">Transcriptional regulator, MerR family</fullName>
    </recommendedName>
</protein>
<dbReference type="Pfam" id="PF13591">
    <property type="entry name" value="MerR_2"/>
    <property type="match status" value="1"/>
</dbReference>
<dbReference type="RefSeq" id="WP_342210483.1">
    <property type="nucleotide sequence ID" value="NZ_OOFM01000003.1"/>
</dbReference>
<gene>
    <name evidence="1" type="ORF">OHAE_5275</name>
</gene>
<evidence type="ECO:0000313" key="2">
    <source>
        <dbReference type="Proteomes" id="UP000246073"/>
    </source>
</evidence>
<dbReference type="Proteomes" id="UP000246073">
    <property type="component" value="Unassembled WGS sequence"/>
</dbReference>
<proteinExistence type="predicted"/>
<accession>A0A2P9HEZ0</accession>
<dbReference type="EMBL" id="OOFM01000003">
    <property type="protein sequence ID" value="SPL62668.1"/>
    <property type="molecule type" value="Genomic_DNA"/>
</dbReference>
<dbReference type="InterPro" id="IPR009061">
    <property type="entry name" value="DNA-bd_dom_put_sf"/>
</dbReference>
<evidence type="ECO:0000313" key="1">
    <source>
        <dbReference type="EMBL" id="SPL62668.1"/>
    </source>
</evidence>
<dbReference type="AlphaFoldDB" id="A0A2P9HEZ0"/>
<organism evidence="1 2">
    <name type="scientific">Ochrobactrum soli</name>
    <dbReference type="NCBI Taxonomy" id="2448455"/>
    <lineage>
        <taxon>Bacteria</taxon>
        <taxon>Pseudomonadati</taxon>
        <taxon>Pseudomonadota</taxon>
        <taxon>Alphaproteobacteria</taxon>
        <taxon>Hyphomicrobiales</taxon>
        <taxon>Brucellaceae</taxon>
        <taxon>Brucella/Ochrobactrum group</taxon>
        <taxon>Ochrobactrum</taxon>
    </lineage>
</organism>
<dbReference type="SUPFAM" id="SSF46955">
    <property type="entry name" value="Putative DNA-binding domain"/>
    <property type="match status" value="1"/>
</dbReference>
<reference evidence="2" key="1">
    <citation type="submission" date="2017-12" db="EMBL/GenBank/DDBJ databases">
        <authorList>
            <person name="Diaz M."/>
        </authorList>
    </citation>
    <scope>NUCLEOTIDE SEQUENCE [LARGE SCALE GENOMIC DNA]</scope>
    <source>
        <strain evidence="2">FI11154</strain>
    </source>
</reference>
<dbReference type="Gene3D" id="1.10.1660.10">
    <property type="match status" value="1"/>
</dbReference>
<name>A0A2P9HEZ0_9HYPH</name>
<evidence type="ECO:0008006" key="3">
    <source>
        <dbReference type="Google" id="ProtNLM"/>
    </source>
</evidence>